<dbReference type="SUPFAM" id="SSF51182">
    <property type="entry name" value="RmlC-like cupins"/>
    <property type="match status" value="1"/>
</dbReference>
<evidence type="ECO:0000256" key="2">
    <source>
        <dbReference type="ARBA" id="ARBA00006542"/>
    </source>
</evidence>
<dbReference type="GeneID" id="7271476"/>
<dbReference type="STRING" id="521011.Mpal_1198"/>
<dbReference type="eggNOG" id="arCOG02602">
    <property type="taxonomic scope" value="Archaea"/>
</dbReference>
<dbReference type="Proteomes" id="UP000002457">
    <property type="component" value="Chromosome"/>
</dbReference>
<gene>
    <name evidence="8" type="ordered locus">Mpal_1198</name>
</gene>
<reference evidence="8 9" key="1">
    <citation type="journal article" date="2015" name="Genome Announc.">
        <title>Complete Genome Sequence of Methanosphaerula palustris E1-9CT, a Hydrogenotrophic Methanogen Isolated from a Minerotrophic Fen Peatland.</title>
        <authorList>
            <person name="Cadillo-Quiroz H."/>
            <person name="Browne P."/>
            <person name="Kyrpides N."/>
            <person name="Woyke T."/>
            <person name="Goodwin L."/>
            <person name="Detter C."/>
            <person name="Yavitt J.B."/>
            <person name="Zinder S.H."/>
        </authorList>
    </citation>
    <scope>NUCLEOTIDE SEQUENCE [LARGE SCALE GENOMIC DNA]</scope>
    <source>
        <strain evidence="9">ATCC BAA-1556 / DSM 19958 / E1-9c</strain>
    </source>
</reference>
<name>B8GHD1_METPE</name>
<dbReference type="GO" id="GO:0006094">
    <property type="term" value="P:gluconeogenesis"/>
    <property type="evidence" value="ECO:0007669"/>
    <property type="project" value="UniProtKB-KW"/>
</dbReference>
<proteinExistence type="inferred from homology"/>
<dbReference type="AlphaFoldDB" id="B8GHD1"/>
<keyword evidence="4" id="KW-0312">Gluconeogenesis</keyword>
<dbReference type="InterPro" id="IPR014710">
    <property type="entry name" value="RmlC-like_jellyroll"/>
</dbReference>
<organism evidence="8 9">
    <name type="scientific">Methanosphaerula palustris (strain ATCC BAA-1556 / DSM 19958 / E1-9c)</name>
    <dbReference type="NCBI Taxonomy" id="521011"/>
    <lineage>
        <taxon>Archaea</taxon>
        <taxon>Methanobacteriati</taxon>
        <taxon>Methanobacteriota</taxon>
        <taxon>Stenosarchaea group</taxon>
        <taxon>Methanomicrobia</taxon>
        <taxon>Methanomicrobiales</taxon>
        <taxon>Methanoregulaceae</taxon>
        <taxon>Methanosphaerula</taxon>
    </lineage>
</organism>
<dbReference type="UniPathway" id="UPA00109">
    <property type="reaction ID" value="UER00181"/>
</dbReference>
<dbReference type="CDD" id="cd02218">
    <property type="entry name" value="cupin_PGI"/>
    <property type="match status" value="1"/>
</dbReference>
<dbReference type="GO" id="GO:0005737">
    <property type="term" value="C:cytoplasm"/>
    <property type="evidence" value="ECO:0007669"/>
    <property type="project" value="InterPro"/>
</dbReference>
<keyword evidence="9" id="KW-1185">Reference proteome</keyword>
<dbReference type="EC" id="5.3.1.9" evidence="3"/>
<evidence type="ECO:0000313" key="9">
    <source>
        <dbReference type="Proteomes" id="UP000002457"/>
    </source>
</evidence>
<evidence type="ECO:0000256" key="3">
    <source>
        <dbReference type="ARBA" id="ARBA00011952"/>
    </source>
</evidence>
<evidence type="ECO:0000313" key="8">
    <source>
        <dbReference type="EMBL" id="ACL16536.1"/>
    </source>
</evidence>
<dbReference type="RefSeq" id="WP_012617855.1">
    <property type="nucleotide sequence ID" value="NC_011832.1"/>
</dbReference>
<comment type="similarity">
    <text evidence="2">Belongs to the archaeal-type GPI family.</text>
</comment>
<dbReference type="Gene3D" id="2.60.120.10">
    <property type="entry name" value="Jelly Rolls"/>
    <property type="match status" value="1"/>
</dbReference>
<evidence type="ECO:0000256" key="5">
    <source>
        <dbReference type="ARBA" id="ARBA00023152"/>
    </source>
</evidence>
<dbReference type="GO" id="GO:0004347">
    <property type="term" value="F:glucose-6-phosphate isomerase activity"/>
    <property type="evidence" value="ECO:0007669"/>
    <property type="project" value="UniProtKB-EC"/>
</dbReference>
<dbReference type="KEGG" id="mpl:Mpal_1198"/>
<keyword evidence="8" id="KW-0413">Isomerase</keyword>
<dbReference type="InterPro" id="IPR011051">
    <property type="entry name" value="RmlC_Cupin_sf"/>
</dbReference>
<keyword evidence="5" id="KW-0324">Glycolysis</keyword>
<feature type="domain" description="Glucose-6-phosphate isomerase prokaryote" evidence="7">
    <location>
        <begin position="15"/>
        <end position="155"/>
    </location>
</feature>
<evidence type="ECO:0000259" key="7">
    <source>
        <dbReference type="Pfam" id="PF06560"/>
    </source>
</evidence>
<dbReference type="GO" id="GO:0006096">
    <property type="term" value="P:glycolytic process"/>
    <property type="evidence" value="ECO:0007669"/>
    <property type="project" value="UniProtKB-UniPathway"/>
</dbReference>
<dbReference type="EMBL" id="CP001338">
    <property type="protein sequence ID" value="ACL16536.1"/>
    <property type="molecule type" value="Genomic_DNA"/>
</dbReference>
<accession>B8GHD1</accession>
<protein>
    <recommendedName>
        <fullName evidence="3">glucose-6-phosphate isomerase</fullName>
        <ecNumber evidence="3">5.3.1.9</ecNumber>
    </recommendedName>
</protein>
<evidence type="ECO:0000256" key="6">
    <source>
        <dbReference type="ARBA" id="ARBA00029321"/>
    </source>
</evidence>
<dbReference type="Pfam" id="PF06560">
    <property type="entry name" value="GPI"/>
    <property type="match status" value="1"/>
</dbReference>
<sequence length="212" mass="23699">MADPNCSISGPLYTMYRDVTESDTDRTWLQDHTLRYDITVIPAGTCGIEYAKTKGHYHPAGPAGVSYPEMYQVLEGRAHYLLQRKDLTDIVVVDAAAGDMVLIPPEYGHVTINPVHETLVMANLVSTRFQSEYGIYEELKGGAYYEMEGGEFVKNPYYPAIPPLRRITPPSLEPLQIPTTGRLYDLIGNYQALEVLNAPDKFTLALRDLLKG</sequence>
<dbReference type="InterPro" id="IPR010551">
    <property type="entry name" value="G6P_isomerase_prok"/>
</dbReference>
<comment type="pathway">
    <text evidence="1">Carbohydrate degradation; glycolysis; D-glyceraldehyde 3-phosphate and glycerone phosphate from D-glucose: step 2/4.</text>
</comment>
<comment type="catalytic activity">
    <reaction evidence="6">
        <text>alpha-D-glucose 6-phosphate = beta-D-fructose 6-phosphate</text>
        <dbReference type="Rhea" id="RHEA:11816"/>
        <dbReference type="ChEBI" id="CHEBI:57634"/>
        <dbReference type="ChEBI" id="CHEBI:58225"/>
        <dbReference type="EC" id="5.3.1.9"/>
    </reaction>
</comment>
<dbReference type="HOGENOM" id="CLU_090970_0_0_2"/>
<evidence type="ECO:0000256" key="1">
    <source>
        <dbReference type="ARBA" id="ARBA00004926"/>
    </source>
</evidence>
<evidence type="ECO:0000256" key="4">
    <source>
        <dbReference type="ARBA" id="ARBA00022432"/>
    </source>
</evidence>